<name>A0A1S3J7F8_LINAN</name>
<dbReference type="GO" id="GO:0016477">
    <property type="term" value="P:cell migration"/>
    <property type="evidence" value="ECO:0007669"/>
    <property type="project" value="TreeGrafter"/>
</dbReference>
<keyword evidence="5 8" id="KW-0106">Calcium</keyword>
<accession>A0A1S3J7F8</accession>
<dbReference type="GO" id="GO:0007156">
    <property type="term" value="P:homophilic cell adhesion via plasma membrane adhesion molecules"/>
    <property type="evidence" value="ECO:0007669"/>
    <property type="project" value="InterPro"/>
</dbReference>
<keyword evidence="3 9" id="KW-0732">Signal</keyword>
<gene>
    <name evidence="12" type="primary">LOC106170735</name>
</gene>
<reference evidence="12" key="1">
    <citation type="submission" date="2025-08" db="UniProtKB">
        <authorList>
            <consortium name="RefSeq"/>
        </authorList>
    </citation>
    <scope>IDENTIFICATION</scope>
    <source>
        <tissue evidence="12">Gonads</tissue>
    </source>
</reference>
<evidence type="ECO:0000256" key="7">
    <source>
        <dbReference type="ARBA" id="ARBA00023136"/>
    </source>
</evidence>
<evidence type="ECO:0000256" key="8">
    <source>
        <dbReference type="PROSITE-ProRule" id="PRU00043"/>
    </source>
</evidence>
<dbReference type="GO" id="GO:0045296">
    <property type="term" value="F:cadherin binding"/>
    <property type="evidence" value="ECO:0007669"/>
    <property type="project" value="TreeGrafter"/>
</dbReference>
<dbReference type="InterPro" id="IPR039808">
    <property type="entry name" value="Cadherin"/>
</dbReference>
<dbReference type="RefSeq" id="XP_013406176.1">
    <property type="nucleotide sequence ID" value="XM_013550722.1"/>
</dbReference>
<comment type="subcellular location">
    <subcellularLocation>
        <location evidence="1">Membrane</location>
        <topology evidence="1">Single-pass membrane protein</topology>
    </subcellularLocation>
</comment>
<evidence type="ECO:0000256" key="3">
    <source>
        <dbReference type="ARBA" id="ARBA00022729"/>
    </source>
</evidence>
<evidence type="ECO:0000256" key="5">
    <source>
        <dbReference type="ARBA" id="ARBA00022837"/>
    </source>
</evidence>
<feature type="chain" id="PRO_5010383627" evidence="9">
    <location>
        <begin position="21"/>
        <end position="169"/>
    </location>
</feature>
<dbReference type="Proteomes" id="UP000085678">
    <property type="component" value="Unplaced"/>
</dbReference>
<proteinExistence type="predicted"/>
<dbReference type="InterPro" id="IPR002126">
    <property type="entry name" value="Cadherin-like_dom"/>
</dbReference>
<dbReference type="Gene3D" id="2.60.40.60">
    <property type="entry name" value="Cadherins"/>
    <property type="match status" value="2"/>
</dbReference>
<keyword evidence="2" id="KW-0812">Transmembrane</keyword>
<dbReference type="PANTHER" id="PTHR24027">
    <property type="entry name" value="CADHERIN-23"/>
    <property type="match status" value="1"/>
</dbReference>
<dbReference type="Pfam" id="PF00028">
    <property type="entry name" value="Cadherin"/>
    <property type="match status" value="1"/>
</dbReference>
<dbReference type="GO" id="GO:0016342">
    <property type="term" value="C:catenin complex"/>
    <property type="evidence" value="ECO:0007669"/>
    <property type="project" value="TreeGrafter"/>
</dbReference>
<evidence type="ECO:0000256" key="4">
    <source>
        <dbReference type="ARBA" id="ARBA00022737"/>
    </source>
</evidence>
<evidence type="ECO:0000256" key="6">
    <source>
        <dbReference type="ARBA" id="ARBA00022989"/>
    </source>
</evidence>
<organism evidence="11 12">
    <name type="scientific">Lingula anatina</name>
    <name type="common">Brachiopod</name>
    <name type="synonym">Lingula unguis</name>
    <dbReference type="NCBI Taxonomy" id="7574"/>
    <lineage>
        <taxon>Eukaryota</taxon>
        <taxon>Metazoa</taxon>
        <taxon>Spiralia</taxon>
        <taxon>Lophotrochozoa</taxon>
        <taxon>Brachiopoda</taxon>
        <taxon>Linguliformea</taxon>
        <taxon>Lingulata</taxon>
        <taxon>Lingulida</taxon>
        <taxon>Linguloidea</taxon>
        <taxon>Lingulidae</taxon>
        <taxon>Lingula</taxon>
    </lineage>
</organism>
<dbReference type="GO" id="GO:0034332">
    <property type="term" value="P:adherens junction organization"/>
    <property type="evidence" value="ECO:0007669"/>
    <property type="project" value="TreeGrafter"/>
</dbReference>
<feature type="signal peptide" evidence="9">
    <location>
        <begin position="1"/>
        <end position="20"/>
    </location>
</feature>
<evidence type="ECO:0000313" key="12">
    <source>
        <dbReference type="RefSeq" id="XP_013406176.1"/>
    </source>
</evidence>
<dbReference type="GO" id="GO:0044331">
    <property type="term" value="P:cell-cell adhesion mediated by cadherin"/>
    <property type="evidence" value="ECO:0007669"/>
    <property type="project" value="TreeGrafter"/>
</dbReference>
<evidence type="ECO:0000256" key="1">
    <source>
        <dbReference type="ARBA" id="ARBA00004167"/>
    </source>
</evidence>
<dbReference type="GO" id="GO:0005912">
    <property type="term" value="C:adherens junction"/>
    <property type="evidence" value="ECO:0007669"/>
    <property type="project" value="TreeGrafter"/>
</dbReference>
<evidence type="ECO:0000256" key="2">
    <source>
        <dbReference type="ARBA" id="ARBA00022692"/>
    </source>
</evidence>
<dbReference type="KEGG" id="lak:106170735"/>
<evidence type="ECO:0000259" key="10">
    <source>
        <dbReference type="PROSITE" id="PS50268"/>
    </source>
</evidence>
<dbReference type="InterPro" id="IPR015919">
    <property type="entry name" value="Cadherin-like_sf"/>
</dbReference>
<dbReference type="SMART" id="SM00112">
    <property type="entry name" value="CA"/>
    <property type="match status" value="1"/>
</dbReference>
<keyword evidence="6" id="KW-1133">Transmembrane helix</keyword>
<dbReference type="PANTHER" id="PTHR24027:SF422">
    <property type="entry name" value="CADHERIN DOMAIN-CONTAINING PROTEIN"/>
    <property type="match status" value="1"/>
</dbReference>
<dbReference type="AlphaFoldDB" id="A0A1S3J7F8"/>
<dbReference type="GO" id="GO:0005509">
    <property type="term" value="F:calcium ion binding"/>
    <property type="evidence" value="ECO:0007669"/>
    <property type="project" value="UniProtKB-UniRule"/>
</dbReference>
<feature type="domain" description="Cadherin" evidence="10">
    <location>
        <begin position="26"/>
        <end position="129"/>
    </location>
</feature>
<evidence type="ECO:0000256" key="9">
    <source>
        <dbReference type="SAM" id="SignalP"/>
    </source>
</evidence>
<protein>
    <submittedName>
        <fullName evidence="12">Cadherin-related family member 1-like</fullName>
    </submittedName>
</protein>
<dbReference type="GO" id="GO:0008013">
    <property type="term" value="F:beta-catenin binding"/>
    <property type="evidence" value="ECO:0007669"/>
    <property type="project" value="TreeGrafter"/>
</dbReference>
<keyword evidence="7" id="KW-0472">Membrane</keyword>
<dbReference type="SUPFAM" id="SSF49313">
    <property type="entry name" value="Cadherin-like"/>
    <property type="match status" value="2"/>
</dbReference>
<sequence>MNVQYFLILLLFHYTSQANGNSPPQFTAPSLLVIKEDRPIGYVVGTLRATDSDRDRLTFSVSASGYSFNLVQVSNNPGSAEANITLNSQLNYETVTQFDVGFTVSDGVNTLTRTVTVYIVNVNDNAPLFSTVRYIADVLESTPVGTKILRVEAMDPDYGPPTYCFYSKV</sequence>
<keyword evidence="4" id="KW-0677">Repeat</keyword>
<dbReference type="CDD" id="cd11304">
    <property type="entry name" value="Cadherin_repeat"/>
    <property type="match status" value="2"/>
</dbReference>
<dbReference type="OrthoDB" id="6510378at2759"/>
<dbReference type="PROSITE" id="PS50268">
    <property type="entry name" value="CADHERIN_2"/>
    <property type="match status" value="1"/>
</dbReference>
<keyword evidence="11" id="KW-1185">Reference proteome</keyword>
<evidence type="ECO:0000313" key="11">
    <source>
        <dbReference type="Proteomes" id="UP000085678"/>
    </source>
</evidence>
<dbReference type="GO" id="GO:0016339">
    <property type="term" value="P:calcium-dependent cell-cell adhesion via plasma membrane cell adhesion molecules"/>
    <property type="evidence" value="ECO:0007669"/>
    <property type="project" value="TreeGrafter"/>
</dbReference>
<dbReference type="PRINTS" id="PR00205">
    <property type="entry name" value="CADHERIN"/>
</dbReference>
<dbReference type="GeneID" id="106170735"/>
<dbReference type="GO" id="GO:0000902">
    <property type="term" value="P:cell morphogenesis"/>
    <property type="evidence" value="ECO:0007669"/>
    <property type="project" value="TreeGrafter"/>
</dbReference>
<dbReference type="InParanoid" id="A0A1S3J7F8"/>
<dbReference type="GO" id="GO:0007043">
    <property type="term" value="P:cell-cell junction assembly"/>
    <property type="evidence" value="ECO:0007669"/>
    <property type="project" value="TreeGrafter"/>
</dbReference>
<dbReference type="STRING" id="7574.A0A1S3J7F8"/>